<dbReference type="EMBL" id="CP036279">
    <property type="protein sequence ID" value="QDU61242.1"/>
    <property type="molecule type" value="Genomic_DNA"/>
</dbReference>
<protein>
    <submittedName>
        <fullName evidence="1">Phage portal protein, lambda family</fullName>
    </submittedName>
</protein>
<dbReference type="AlphaFoldDB" id="A0A518B2S3"/>
<dbReference type="NCBIfam" id="TIGR01539">
    <property type="entry name" value="portal_lambda"/>
    <property type="match status" value="1"/>
</dbReference>
<dbReference type="GO" id="GO:0019068">
    <property type="term" value="P:virion assembly"/>
    <property type="evidence" value="ECO:0007669"/>
    <property type="project" value="InterPro"/>
</dbReference>
<gene>
    <name evidence="1" type="ORF">Pan216_20960</name>
</gene>
<dbReference type="OrthoDB" id="622132at2"/>
<accession>A0A518B2S3</accession>
<evidence type="ECO:0000313" key="2">
    <source>
        <dbReference type="Proteomes" id="UP000317093"/>
    </source>
</evidence>
<name>A0A518B2S3_9BACT</name>
<dbReference type="GO" id="GO:0005198">
    <property type="term" value="F:structural molecule activity"/>
    <property type="evidence" value="ECO:0007669"/>
    <property type="project" value="InterPro"/>
</dbReference>
<reference evidence="1 2" key="1">
    <citation type="submission" date="2019-02" db="EMBL/GenBank/DDBJ databases">
        <title>Deep-cultivation of Planctomycetes and their phenomic and genomic characterization uncovers novel biology.</title>
        <authorList>
            <person name="Wiegand S."/>
            <person name="Jogler M."/>
            <person name="Boedeker C."/>
            <person name="Pinto D."/>
            <person name="Vollmers J."/>
            <person name="Rivas-Marin E."/>
            <person name="Kohn T."/>
            <person name="Peeters S.H."/>
            <person name="Heuer A."/>
            <person name="Rast P."/>
            <person name="Oberbeckmann S."/>
            <person name="Bunk B."/>
            <person name="Jeske O."/>
            <person name="Meyerdierks A."/>
            <person name="Storesund J.E."/>
            <person name="Kallscheuer N."/>
            <person name="Luecker S."/>
            <person name="Lage O.M."/>
            <person name="Pohl T."/>
            <person name="Merkel B.J."/>
            <person name="Hornburger P."/>
            <person name="Mueller R.-W."/>
            <person name="Bruemmer F."/>
            <person name="Labrenz M."/>
            <person name="Spormann A.M."/>
            <person name="Op den Camp H."/>
            <person name="Overmann J."/>
            <person name="Amann R."/>
            <person name="Jetten M.S.M."/>
            <person name="Mascher T."/>
            <person name="Medema M.H."/>
            <person name="Devos D.P."/>
            <person name="Kaster A.-K."/>
            <person name="Ovreas L."/>
            <person name="Rohde M."/>
            <person name="Galperin M.Y."/>
            <person name="Jogler C."/>
        </authorList>
    </citation>
    <scope>NUCLEOTIDE SEQUENCE [LARGE SCALE GENOMIC DNA]</scope>
    <source>
        <strain evidence="1 2">Pan216</strain>
    </source>
</reference>
<dbReference type="Pfam" id="PF05136">
    <property type="entry name" value="Phage_portal_2"/>
    <property type="match status" value="1"/>
</dbReference>
<keyword evidence="2" id="KW-1185">Reference proteome</keyword>
<organism evidence="1 2">
    <name type="scientific">Kolteria novifilia</name>
    <dbReference type="NCBI Taxonomy" id="2527975"/>
    <lineage>
        <taxon>Bacteria</taxon>
        <taxon>Pseudomonadati</taxon>
        <taxon>Planctomycetota</taxon>
        <taxon>Planctomycetia</taxon>
        <taxon>Kolteriales</taxon>
        <taxon>Kolteriaceae</taxon>
        <taxon>Kolteria</taxon>
    </lineage>
</organism>
<sequence>MSLSYPELLDRVSKGNGRYSPQAGYVGGQLTRTNADFRPRNRSADAHVKSDDKLLKARSRWLGRNNPMCIGVKNTLVNNVIGTGIKTKAQVRDASGELLKDFNTQADDLYARWMGEADTRGRQHWYQMSRTNLHETIEAGNGFLVERQINDPGRLIPLAFELRESDQLDETRDRPAGDGVNEIRRGIEFDGRGRAVAYYFWTEHPGGVYTGRYESERIPAWQVIHLYRGERPSQTQGVSWFAPLVRNLWHLYDYMEYEIAAAKVASYFVYMHKRDDWGEGADDYFVDENGDAGPLDVDGNEMLPLGPGIGLTGGPNDSIEVIQSNRPNSQATAWITLLMQMMGNGVGLSLQRFTGDYSKTNFSSARAGDLQDRKGFVPMQHWHTWYVDLEVRRRVTQQLIGSGLLPVPNGGIARFNRNPFRWLQAVARPPGWGYVDPEKQIRAAKEAIAAGLGNFELFFADIGLDSVEVHKKLAEELKDMKADGLPVEQMLWGKIEQMAAEAQSAREEEEDEE</sequence>
<dbReference type="RefSeq" id="WP_145257858.1">
    <property type="nucleotide sequence ID" value="NZ_CP036279.1"/>
</dbReference>
<dbReference type="Proteomes" id="UP000317093">
    <property type="component" value="Chromosome"/>
</dbReference>
<dbReference type="InterPro" id="IPR006429">
    <property type="entry name" value="Phage_lambda_portal"/>
</dbReference>
<proteinExistence type="predicted"/>
<dbReference type="KEGG" id="knv:Pan216_20960"/>
<evidence type="ECO:0000313" key="1">
    <source>
        <dbReference type="EMBL" id="QDU61242.1"/>
    </source>
</evidence>